<organism evidence="3 4">
    <name type="scientific">Carpinus fangiana</name>
    <dbReference type="NCBI Taxonomy" id="176857"/>
    <lineage>
        <taxon>Eukaryota</taxon>
        <taxon>Viridiplantae</taxon>
        <taxon>Streptophyta</taxon>
        <taxon>Embryophyta</taxon>
        <taxon>Tracheophyta</taxon>
        <taxon>Spermatophyta</taxon>
        <taxon>Magnoliopsida</taxon>
        <taxon>eudicotyledons</taxon>
        <taxon>Gunneridae</taxon>
        <taxon>Pentapetalae</taxon>
        <taxon>rosids</taxon>
        <taxon>fabids</taxon>
        <taxon>Fagales</taxon>
        <taxon>Betulaceae</taxon>
        <taxon>Carpinus</taxon>
    </lineage>
</organism>
<feature type="region of interest" description="Disordered" evidence="1">
    <location>
        <begin position="1"/>
        <end position="25"/>
    </location>
</feature>
<protein>
    <recommendedName>
        <fullName evidence="2">KIB1-4 beta-propeller domain-containing protein</fullName>
    </recommendedName>
</protein>
<accession>A0A5N6R7M8</accession>
<feature type="domain" description="KIB1-4 beta-propeller" evidence="2">
    <location>
        <begin position="41"/>
        <end position="149"/>
    </location>
</feature>
<dbReference type="Proteomes" id="UP000327013">
    <property type="component" value="Chromosome 5"/>
</dbReference>
<dbReference type="AlphaFoldDB" id="A0A5N6R7M8"/>
<dbReference type="InterPro" id="IPR005174">
    <property type="entry name" value="KIB1-4_b-propeller"/>
</dbReference>
<keyword evidence="4" id="KW-1185">Reference proteome</keyword>
<dbReference type="Pfam" id="PF03478">
    <property type="entry name" value="Beta-prop_KIB1-4"/>
    <property type="match status" value="1"/>
</dbReference>
<name>A0A5N6R7M8_9ROSI</name>
<evidence type="ECO:0000313" key="3">
    <source>
        <dbReference type="EMBL" id="KAE8057012.1"/>
    </source>
</evidence>
<evidence type="ECO:0000259" key="2">
    <source>
        <dbReference type="Pfam" id="PF03478"/>
    </source>
</evidence>
<dbReference type="OrthoDB" id="600964at2759"/>
<reference evidence="3 4" key="1">
    <citation type="submission" date="2019-06" db="EMBL/GenBank/DDBJ databases">
        <title>A chromosomal-level reference genome of Carpinus fangiana (Coryloideae, Betulaceae).</title>
        <authorList>
            <person name="Yang X."/>
            <person name="Wang Z."/>
            <person name="Zhang L."/>
            <person name="Hao G."/>
            <person name="Liu J."/>
            <person name="Yang Y."/>
        </authorList>
    </citation>
    <scope>NUCLEOTIDE SEQUENCE [LARGE SCALE GENOMIC DNA]</scope>
    <source>
        <strain evidence="3">Cfa_2016G</strain>
        <tissue evidence="3">Leaf</tissue>
    </source>
</reference>
<sequence>MLPLSNSQPVNHNPTAASMTSQPTRPTISSYHKLLDQTVAVALLTASSSSSTTLQPSFSSTLSLGSSSTFLRFSPSPVSLASTWEKSIRSLVNNSSNFIAVAILYEGGKLAYCKNGDQSWTFMRYDVGCDTFGCWDATYYKEQFYAVNMVDPLCAI</sequence>
<gene>
    <name evidence="3" type="ORF">FH972_013734</name>
</gene>
<proteinExistence type="predicted"/>
<evidence type="ECO:0000313" key="4">
    <source>
        <dbReference type="Proteomes" id="UP000327013"/>
    </source>
</evidence>
<dbReference type="EMBL" id="CM017325">
    <property type="protein sequence ID" value="KAE8057012.1"/>
    <property type="molecule type" value="Genomic_DNA"/>
</dbReference>
<evidence type="ECO:0000256" key="1">
    <source>
        <dbReference type="SAM" id="MobiDB-lite"/>
    </source>
</evidence>